<dbReference type="InterPro" id="IPR011009">
    <property type="entry name" value="Kinase-like_dom_sf"/>
</dbReference>
<dbReference type="AlphaFoldDB" id="A0A8H4M366"/>
<dbReference type="PANTHER" id="PTHR13252">
    <property type="entry name" value="F-BOX ONLY PROTEIN 28"/>
    <property type="match status" value="1"/>
</dbReference>
<dbReference type="InterPro" id="IPR017441">
    <property type="entry name" value="Protein_kinase_ATP_BS"/>
</dbReference>
<dbReference type="OrthoDB" id="539158at2759"/>
<feature type="domain" description="F-box" evidence="6">
    <location>
        <begin position="518"/>
        <end position="564"/>
    </location>
</feature>
<evidence type="ECO:0000256" key="2">
    <source>
        <dbReference type="ARBA" id="ARBA00022840"/>
    </source>
</evidence>
<reference evidence="7" key="1">
    <citation type="journal article" date="2020" name="bioRxiv">
        <title>Genomic and phenotypic heterogeneity of clinical isolates of the human pathogens Aspergillus fumigatus, Aspergillus lentulus and Aspergillus fumigatiaffinis.</title>
        <authorList>
            <person name="dos Santos R.A.C."/>
            <person name="Steenwyk J.L."/>
            <person name="Rivero-Menendez O."/>
            <person name="Mead M.E."/>
            <person name="Silva L.P."/>
            <person name="Bastos R.W."/>
            <person name="Alastruey-Izquierdo A."/>
            <person name="Goldman G.H."/>
            <person name="Rokas A."/>
        </authorList>
    </citation>
    <scope>NUCLEOTIDE SEQUENCE</scope>
    <source>
        <strain evidence="7">CNM-CM6805</strain>
    </source>
</reference>
<dbReference type="SUPFAM" id="SSF81383">
    <property type="entry name" value="F-box domain"/>
    <property type="match status" value="1"/>
</dbReference>
<comment type="caution">
    <text evidence="7">The sequence shown here is derived from an EMBL/GenBank/DDBJ whole genome shotgun (WGS) entry which is preliminary data.</text>
</comment>
<dbReference type="SMART" id="SM00256">
    <property type="entry name" value="FBOX"/>
    <property type="match status" value="1"/>
</dbReference>
<proteinExistence type="predicted"/>
<dbReference type="Gene3D" id="1.10.510.10">
    <property type="entry name" value="Transferase(Phosphotransferase) domain 1"/>
    <property type="match status" value="1"/>
</dbReference>
<accession>A0A8H4M366</accession>
<feature type="region of interest" description="Disordered" evidence="4">
    <location>
        <begin position="862"/>
        <end position="889"/>
    </location>
</feature>
<evidence type="ECO:0000313" key="7">
    <source>
        <dbReference type="EMBL" id="KAF4226597.1"/>
    </source>
</evidence>
<dbReference type="GO" id="GO:0004672">
    <property type="term" value="F:protein kinase activity"/>
    <property type="evidence" value="ECO:0007669"/>
    <property type="project" value="InterPro"/>
</dbReference>
<dbReference type="SUPFAM" id="SSF56112">
    <property type="entry name" value="Protein kinase-like (PK-like)"/>
    <property type="match status" value="1"/>
</dbReference>
<keyword evidence="2 3" id="KW-0067">ATP-binding</keyword>
<keyword evidence="8" id="KW-1185">Reference proteome</keyword>
<dbReference type="GO" id="GO:0000209">
    <property type="term" value="P:protein polyubiquitination"/>
    <property type="evidence" value="ECO:0007669"/>
    <property type="project" value="TreeGrafter"/>
</dbReference>
<evidence type="ECO:0000313" key="8">
    <source>
        <dbReference type="Proteomes" id="UP000653565"/>
    </source>
</evidence>
<evidence type="ECO:0000256" key="1">
    <source>
        <dbReference type="ARBA" id="ARBA00022741"/>
    </source>
</evidence>
<feature type="region of interest" description="Disordered" evidence="4">
    <location>
        <begin position="1061"/>
        <end position="1096"/>
    </location>
</feature>
<feature type="compositionally biased region" description="Acidic residues" evidence="4">
    <location>
        <begin position="1075"/>
        <end position="1088"/>
    </location>
</feature>
<keyword evidence="1 3" id="KW-0547">Nucleotide-binding</keyword>
<dbReference type="Gene3D" id="1.20.1280.50">
    <property type="match status" value="1"/>
</dbReference>
<dbReference type="PROSITE" id="PS00108">
    <property type="entry name" value="PROTEIN_KINASE_ST"/>
    <property type="match status" value="1"/>
</dbReference>
<evidence type="ECO:0000259" key="5">
    <source>
        <dbReference type="PROSITE" id="PS50011"/>
    </source>
</evidence>
<dbReference type="InterPro" id="IPR001810">
    <property type="entry name" value="F-box_dom"/>
</dbReference>
<evidence type="ECO:0008006" key="9">
    <source>
        <dbReference type="Google" id="ProtNLM"/>
    </source>
</evidence>
<dbReference type="PROSITE" id="PS50181">
    <property type="entry name" value="FBOX"/>
    <property type="match status" value="1"/>
</dbReference>
<dbReference type="InterPro" id="IPR000719">
    <property type="entry name" value="Prot_kinase_dom"/>
</dbReference>
<dbReference type="InterPro" id="IPR039719">
    <property type="entry name" value="FBXO28"/>
</dbReference>
<feature type="region of interest" description="Disordered" evidence="4">
    <location>
        <begin position="307"/>
        <end position="345"/>
    </location>
</feature>
<dbReference type="Pfam" id="PF00069">
    <property type="entry name" value="Pkinase"/>
    <property type="match status" value="1"/>
</dbReference>
<dbReference type="InterPro" id="IPR036047">
    <property type="entry name" value="F-box-like_dom_sf"/>
</dbReference>
<dbReference type="PROSITE" id="PS50011">
    <property type="entry name" value="PROTEIN_KINASE_DOM"/>
    <property type="match status" value="1"/>
</dbReference>
<feature type="binding site" evidence="3">
    <location>
        <position position="46"/>
    </location>
    <ligand>
        <name>ATP</name>
        <dbReference type="ChEBI" id="CHEBI:30616"/>
    </ligand>
</feature>
<evidence type="ECO:0000256" key="3">
    <source>
        <dbReference type="PROSITE-ProRule" id="PRU10141"/>
    </source>
</evidence>
<feature type="compositionally biased region" description="Acidic residues" evidence="4">
    <location>
        <begin position="1142"/>
        <end position="1158"/>
    </location>
</feature>
<dbReference type="Proteomes" id="UP000653565">
    <property type="component" value="Unassembled WGS sequence"/>
</dbReference>
<dbReference type="GO" id="GO:0005524">
    <property type="term" value="F:ATP binding"/>
    <property type="evidence" value="ECO:0007669"/>
    <property type="project" value="UniProtKB-UniRule"/>
</dbReference>
<name>A0A8H4M366_9EURO</name>
<evidence type="ECO:0000259" key="6">
    <source>
        <dbReference type="PROSITE" id="PS50181"/>
    </source>
</evidence>
<dbReference type="PANTHER" id="PTHR13252:SF9">
    <property type="entry name" value="F-BOX ONLY PROTEIN 28"/>
    <property type="match status" value="1"/>
</dbReference>
<dbReference type="Pfam" id="PF12937">
    <property type="entry name" value="F-box-like"/>
    <property type="match status" value="1"/>
</dbReference>
<dbReference type="InterPro" id="IPR008271">
    <property type="entry name" value="Ser/Thr_kinase_AS"/>
</dbReference>
<feature type="region of interest" description="Disordered" evidence="4">
    <location>
        <begin position="614"/>
        <end position="635"/>
    </location>
</feature>
<dbReference type="PROSITE" id="PS00107">
    <property type="entry name" value="PROTEIN_KINASE_ATP"/>
    <property type="match status" value="1"/>
</dbReference>
<reference evidence="7" key="2">
    <citation type="submission" date="2020-04" db="EMBL/GenBank/DDBJ databases">
        <authorList>
            <person name="Santos R.A.C."/>
            <person name="Steenwyk J.L."/>
            <person name="Rivero-Menendez O."/>
            <person name="Mead M.E."/>
            <person name="Silva L.P."/>
            <person name="Bastos R.W."/>
            <person name="Alastruey-Izquierdo A."/>
            <person name="Goldman G.H."/>
            <person name="Rokas A."/>
        </authorList>
    </citation>
    <scope>NUCLEOTIDE SEQUENCE</scope>
    <source>
        <strain evidence="7">CNM-CM6805</strain>
    </source>
</reference>
<sequence length="1202" mass="133840">MHHSQLAPLPNDLPFRIVSKTIGQGAYACIKKACPSNADNPIFAVKFIHKEYAARHGKISPRQLQMEATTGEDNVWRWIAMELAEGGDLFDKIEADEGVGEDIAHVYFSQLISAVGYMHSKGVSHRDIKPENMLLTADGNLKIADFGLATLFEYKGVTKLSTTFCGSPPYIAPEVISCSNRGQVKGAGYHPDLVDIWSCGIVLFVLLAGNTPWDSPTDSSYEFHEYVATNARTSDELWQKLPTATLSLLRGMLNVDPSNRFSLEDVRRHPWFTRQNRYLALDGKLRDPINLATTMFESLHIDFSQDPLSRPHRTGSFDPERMRLDDGDLDTEPRISSTQPEMPRGDMLVDWDTPHMADVFSSTQPMGRPSSSDDMLMAGYLEDEPSMSQFSPHPSVPLSRTQKAQRFRDIVPARPMTRFFSTWELKILVPLVCEALHRLGVPVPSVPAVSPGDTSAMIRIITRDGRMCTLQGKVVIELVDRGEINGSGTRSGGEQFGLSYIVSGFDLLSALHAVPFQILLMENLPVEILSKIIDYLTPVEQVQLQSVSKRFFALVRDNTRWRLHCYEESWAASEAARQNRSTSESLNARSTAPLGSLGQTSLLSLIQPQHSLWNGGSSDQTGQNESQNPSFAERARAAAAWDPSYEGEDVDWYSEYIARHGPMSFSWLQQPFTKKNPEGRKIYREVKGMGLLRDWSSARQNKVVAPLDDGSVCIWDLNHSHSIDSQATKGSVLGVSAPGILMADLSKRRDPASRSALEFINLGQSVSVDSIRRRAYMAVGNALNEVDLETLQVISQQRYPWSIFALSQETDYSVPLTVATTLSIHIHDSRLSASEEEAAINLRCEEPVTALVPDSQVYARPDSPLLQLQPNGRPPYRIRSPDPSQKGADYAPLFQPGPLSLLHPPAPHVNTILLAGRFPSILQYDRRFFPRLQNTVHSGGRLCGLTSMPAPHFPVSPGSTYPHSHKVVACGEYKGRGSLELYDLTPSSLNSGDSPSEVSSSMNAVYQNRQSAATSKVLSVESHGTRVVYSDAEGNIKWVERDGRVDVRRFNLNSYLQQARSQNNRKSSLKAPDAVAEDDDEEEEEEEGASGLWRSVFRSQTDGEVARKILPTGGNLTGDELLVWTGERVGRVVLSTSSGDNQGEEDDDDEMSIDGDLDDPTREELRNRRREHQRQEREYARRMRRALERQADEVRRMGGFGL</sequence>
<feature type="domain" description="Protein kinase" evidence="5">
    <location>
        <begin position="16"/>
        <end position="272"/>
    </location>
</feature>
<organism evidence="7 8">
    <name type="scientific">Aspergillus fumigatiaffinis</name>
    <dbReference type="NCBI Taxonomy" id="340414"/>
    <lineage>
        <taxon>Eukaryota</taxon>
        <taxon>Fungi</taxon>
        <taxon>Dikarya</taxon>
        <taxon>Ascomycota</taxon>
        <taxon>Pezizomycotina</taxon>
        <taxon>Eurotiomycetes</taxon>
        <taxon>Eurotiomycetidae</taxon>
        <taxon>Eurotiales</taxon>
        <taxon>Aspergillaceae</taxon>
        <taxon>Aspergillus</taxon>
        <taxon>Aspergillus subgen. Fumigati</taxon>
    </lineage>
</organism>
<dbReference type="SMART" id="SM00220">
    <property type="entry name" value="S_TKc"/>
    <property type="match status" value="1"/>
</dbReference>
<protein>
    <recommendedName>
        <fullName evidence="9">F-box domain-containing protein</fullName>
    </recommendedName>
</protein>
<feature type="region of interest" description="Disordered" evidence="4">
    <location>
        <begin position="1134"/>
        <end position="1180"/>
    </location>
</feature>
<feature type="compositionally biased region" description="Polar residues" evidence="4">
    <location>
        <begin position="614"/>
        <end position="630"/>
    </location>
</feature>
<evidence type="ECO:0000256" key="4">
    <source>
        <dbReference type="SAM" id="MobiDB-lite"/>
    </source>
</evidence>
<gene>
    <name evidence="7" type="ORF">CNMCM6805_004355</name>
</gene>
<dbReference type="FunFam" id="1.10.510.10:FF:000692">
    <property type="entry name" value="Serine/threonine protein kinase, variant"/>
    <property type="match status" value="1"/>
</dbReference>
<dbReference type="EMBL" id="JAAAPX010000230">
    <property type="protein sequence ID" value="KAF4226597.1"/>
    <property type="molecule type" value="Genomic_DNA"/>
</dbReference>